<gene>
    <name evidence="2" type="ORF">FCI23_14350</name>
</gene>
<protein>
    <recommendedName>
        <fullName evidence="1">DUF7848 domain-containing protein</fullName>
    </recommendedName>
</protein>
<dbReference type="OrthoDB" id="4236662at2"/>
<dbReference type="Pfam" id="PF25232">
    <property type="entry name" value="DUF7848"/>
    <property type="match status" value="1"/>
</dbReference>
<dbReference type="EMBL" id="SUMC01000011">
    <property type="protein sequence ID" value="TKA10808.1"/>
    <property type="molecule type" value="Genomic_DNA"/>
</dbReference>
<dbReference type="Proteomes" id="UP000305778">
    <property type="component" value="Unassembled WGS sequence"/>
</dbReference>
<reference evidence="2 3" key="1">
    <citation type="submission" date="2019-04" db="EMBL/GenBank/DDBJ databases">
        <title>Streptomyces oryziradicis sp. nov., a novel actinomycete isolated from rhizosphere soil of rice (Oryza sativa L.).</title>
        <authorList>
            <person name="Li C."/>
        </authorList>
    </citation>
    <scope>NUCLEOTIDE SEQUENCE [LARGE SCALE GENOMIC DNA]</scope>
    <source>
        <strain evidence="2 3">NEAU-C40</strain>
    </source>
</reference>
<dbReference type="RefSeq" id="WP_136724075.1">
    <property type="nucleotide sequence ID" value="NZ_SUMC01000011.1"/>
</dbReference>
<evidence type="ECO:0000313" key="3">
    <source>
        <dbReference type="Proteomes" id="UP000305778"/>
    </source>
</evidence>
<name>A0A4U0SNN2_9ACTN</name>
<proteinExistence type="predicted"/>
<feature type="domain" description="DUF7848" evidence="1">
    <location>
        <begin position="1"/>
        <end position="71"/>
    </location>
</feature>
<dbReference type="InterPro" id="IPR057170">
    <property type="entry name" value="DUF7848"/>
</dbReference>
<evidence type="ECO:0000313" key="2">
    <source>
        <dbReference type="EMBL" id="TKA10808.1"/>
    </source>
</evidence>
<keyword evidence="3" id="KW-1185">Reference proteome</keyword>
<evidence type="ECO:0000259" key="1">
    <source>
        <dbReference type="Pfam" id="PF25232"/>
    </source>
</evidence>
<accession>A0A4U0SNN2</accession>
<sequence length="73" mass="8306">MSRKVYRYVSHTITAHPNTDVTYEAECLRCDWRDVQGDDSGPVDIACMEHTGRTGHAGFRRICTSFALVTRDE</sequence>
<dbReference type="AlphaFoldDB" id="A0A4U0SNN2"/>
<comment type="caution">
    <text evidence="2">The sequence shown here is derived from an EMBL/GenBank/DDBJ whole genome shotgun (WGS) entry which is preliminary data.</text>
</comment>
<organism evidence="2 3">
    <name type="scientific">Actinacidiphila oryziradicis</name>
    <dbReference type="NCBI Taxonomy" id="2571141"/>
    <lineage>
        <taxon>Bacteria</taxon>
        <taxon>Bacillati</taxon>
        <taxon>Actinomycetota</taxon>
        <taxon>Actinomycetes</taxon>
        <taxon>Kitasatosporales</taxon>
        <taxon>Streptomycetaceae</taxon>
        <taxon>Actinacidiphila</taxon>
    </lineage>
</organism>